<feature type="signal peptide" evidence="12">
    <location>
        <begin position="1"/>
        <end position="20"/>
    </location>
</feature>
<keyword evidence="5" id="KW-0249">Electron transport</keyword>
<evidence type="ECO:0000256" key="2">
    <source>
        <dbReference type="ARBA" id="ARBA00006278"/>
    </source>
</evidence>
<dbReference type="SFLD" id="SFLDS00052">
    <property type="entry name" value="Ferric_Reductase_Domain"/>
    <property type="match status" value="1"/>
</dbReference>
<organism>
    <name type="scientific">Serpula lacrymans var. lacrymans (strain S7.9)</name>
    <name type="common">Dry rot fungus</name>
    <dbReference type="NCBI Taxonomy" id="578457"/>
    <lineage>
        <taxon>Eukaryota</taxon>
        <taxon>Fungi</taxon>
        <taxon>Dikarya</taxon>
        <taxon>Basidiomycota</taxon>
        <taxon>Agaricomycotina</taxon>
        <taxon>Agaricomycetes</taxon>
        <taxon>Agaricomycetidae</taxon>
        <taxon>Boletales</taxon>
        <taxon>Coniophorineae</taxon>
        <taxon>Serpulaceae</taxon>
        <taxon>Serpula</taxon>
    </lineage>
</organism>
<feature type="domain" description="FAD-binding FR-type" evidence="13">
    <location>
        <begin position="164"/>
        <end position="321"/>
    </location>
</feature>
<keyword evidence="4 11" id="KW-0812">Transmembrane</keyword>
<dbReference type="GO" id="GO:0006879">
    <property type="term" value="P:intracellular iron ion homeostasis"/>
    <property type="evidence" value="ECO:0007669"/>
    <property type="project" value="TreeGrafter"/>
</dbReference>
<dbReference type="InterPro" id="IPR017927">
    <property type="entry name" value="FAD-bd_FR_type"/>
</dbReference>
<dbReference type="GO" id="GO:0000293">
    <property type="term" value="F:ferric-chelate reductase activity"/>
    <property type="evidence" value="ECO:0007669"/>
    <property type="project" value="UniProtKB-ARBA"/>
</dbReference>
<dbReference type="PANTHER" id="PTHR32361:SF9">
    <property type="entry name" value="FERRIC REDUCTASE TRANSMEMBRANE COMPONENT 3-RELATED"/>
    <property type="match status" value="1"/>
</dbReference>
<feature type="transmembrane region" description="Helical" evidence="11">
    <location>
        <begin position="130"/>
        <end position="149"/>
    </location>
</feature>
<dbReference type="InterPro" id="IPR013112">
    <property type="entry name" value="FAD-bd_8"/>
</dbReference>
<keyword evidence="9 11" id="KW-0472">Membrane</keyword>
<feature type="transmembrane region" description="Helical" evidence="11">
    <location>
        <begin position="97"/>
        <end position="118"/>
    </location>
</feature>
<dbReference type="GO" id="GO:0005886">
    <property type="term" value="C:plasma membrane"/>
    <property type="evidence" value="ECO:0007669"/>
    <property type="project" value="TreeGrafter"/>
</dbReference>
<dbReference type="HOGENOM" id="CLU_010365_6_1_1"/>
<dbReference type="RefSeq" id="XP_007323526.1">
    <property type="nucleotide sequence ID" value="XM_007323464.1"/>
</dbReference>
<keyword evidence="7" id="KW-0560">Oxidoreductase</keyword>
<dbReference type="Pfam" id="PF01794">
    <property type="entry name" value="Ferric_reduct"/>
    <property type="match status" value="1"/>
</dbReference>
<dbReference type="GeneID" id="18821231"/>
<keyword evidence="12" id="KW-0732">Signal</keyword>
<evidence type="ECO:0000256" key="7">
    <source>
        <dbReference type="ARBA" id="ARBA00023002"/>
    </source>
</evidence>
<dbReference type="PANTHER" id="PTHR32361">
    <property type="entry name" value="FERRIC/CUPRIC REDUCTASE TRANSMEMBRANE COMPONENT"/>
    <property type="match status" value="1"/>
</dbReference>
<evidence type="ECO:0000256" key="8">
    <source>
        <dbReference type="ARBA" id="ARBA00023065"/>
    </source>
</evidence>
<dbReference type="InterPro" id="IPR051410">
    <property type="entry name" value="Ferric/Cupric_Reductase"/>
</dbReference>
<feature type="transmembrane region" description="Helical" evidence="11">
    <location>
        <begin position="70"/>
        <end position="91"/>
    </location>
</feature>
<dbReference type="GO" id="GO:0006826">
    <property type="term" value="P:iron ion transport"/>
    <property type="evidence" value="ECO:0007669"/>
    <property type="project" value="TreeGrafter"/>
</dbReference>
<dbReference type="InterPro" id="IPR013121">
    <property type="entry name" value="Fe_red_NAD-bd_6"/>
</dbReference>
<dbReference type="Pfam" id="PF08022">
    <property type="entry name" value="FAD_binding_8"/>
    <property type="match status" value="1"/>
</dbReference>
<evidence type="ECO:0000256" key="10">
    <source>
        <dbReference type="ARBA" id="ARBA00023180"/>
    </source>
</evidence>
<evidence type="ECO:0000256" key="9">
    <source>
        <dbReference type="ARBA" id="ARBA00023136"/>
    </source>
</evidence>
<gene>
    <name evidence="14" type="ORF">SERLADRAFT_478753</name>
</gene>
<dbReference type="SUPFAM" id="SSF52343">
    <property type="entry name" value="Ferredoxin reductase-like, C-terminal NADP-linked domain"/>
    <property type="match status" value="1"/>
</dbReference>
<protein>
    <recommendedName>
        <fullName evidence="13">FAD-binding FR-type domain-containing protein</fullName>
    </recommendedName>
</protein>
<evidence type="ECO:0000256" key="11">
    <source>
        <dbReference type="SAM" id="Phobius"/>
    </source>
</evidence>
<accession>F8PA94</accession>
<proteinExistence type="inferred from homology"/>
<name>F8PA94_SERL9</name>
<dbReference type="Gene3D" id="3.40.50.80">
    <property type="entry name" value="Nucleotide-binding domain of ferredoxin-NADP reductase (FNR) module"/>
    <property type="match status" value="1"/>
</dbReference>
<sequence>MAYIIFLYVWAFINTTDLEGQKLDISYWYNRAGTLASSQFPLIAALGTKNNLVTLVTGISYDRLNYVHRMMARVVVILLWVHAGSEVVYYAEFKGDLAQSWLRCGLVAIIALTLLCFVSLRPVRANAYEFFFYTHFAMVLIFLVTAYFHTNYQSLGYWIWPSFVFWALDRFIRVCRLIVFNHSYFGFRSGSTMDATTELLDDNNVRLRLHRPSHFHWSPGQTAYLIMPSVSKLPFEAHPFTIASFDSNLFDSVEEAPVTEKGEKRKSLAEHALGKSTPFWKEVVFFVGVQEGFTKRLKDVALKGGKVKVFIDGPYGPSPDLGSFDTSIFIAGGSGISYTLPNFLDVIEKVRDGKSICRRVVFVWSIRENDHLYWIDDTLIKAIQLAPPHLAVDIRIHVTGARTTVAPLEQAYGDDDTESIHSDSRSEIAEHEYNEVVDKSKDSILAMSAVRVENGRPNLDGILKEEVGMATGRMSVSVCGSQAVARATRNALRFPVSGPTSVLSGGPSVTLHIESFGYA</sequence>
<evidence type="ECO:0000256" key="6">
    <source>
        <dbReference type="ARBA" id="ARBA00022989"/>
    </source>
</evidence>
<reference evidence="14" key="1">
    <citation type="submission" date="2011-04" db="EMBL/GenBank/DDBJ databases">
        <title>Evolution of plant cell wall degrading machinery underlies the functional diversity of forest fungi.</title>
        <authorList>
            <consortium name="US DOE Joint Genome Institute (JGI-PGF)"/>
            <person name="Eastwood D.C."/>
            <person name="Floudas D."/>
            <person name="Binder M."/>
            <person name="Majcherczyk A."/>
            <person name="Schneider P."/>
            <person name="Aerts A."/>
            <person name="Asiegbu F.O."/>
            <person name="Baker S.E."/>
            <person name="Barry K."/>
            <person name="Bendiksby M."/>
            <person name="Blumentritt M."/>
            <person name="Coutinho P.M."/>
            <person name="Cullen D."/>
            <person name="Cullen D."/>
            <person name="Gathman A."/>
            <person name="Goodell B."/>
            <person name="Henrissat B."/>
            <person name="Ihrmark K."/>
            <person name="Kauserud H."/>
            <person name="Kohler A."/>
            <person name="LaButti K."/>
            <person name="Lapidus A."/>
            <person name="Lavin J.L."/>
            <person name="Lee Y.-H."/>
            <person name="Lindquist E."/>
            <person name="Lilly W."/>
            <person name="Lucas S."/>
            <person name="Morin E."/>
            <person name="Murat C."/>
            <person name="Oguiza J.A."/>
            <person name="Park J."/>
            <person name="Pisabarro A.G."/>
            <person name="Riley R."/>
            <person name="Rosling A."/>
            <person name="Salamov A."/>
            <person name="Schmidt O."/>
            <person name="Schmutz J."/>
            <person name="Skrede I."/>
            <person name="Stenlid J."/>
            <person name="Wiebenga A."/>
            <person name="Xie X."/>
            <person name="Kues U."/>
            <person name="Hibbett D.S."/>
            <person name="Hoffmeister D."/>
            <person name="Hogberg N."/>
            <person name="Martin F."/>
            <person name="Grigoriev I.V."/>
            <person name="Watkinson S.C."/>
        </authorList>
    </citation>
    <scope>NUCLEOTIDE SEQUENCE</scope>
    <source>
        <strain evidence="14">S7.9</strain>
    </source>
</reference>
<evidence type="ECO:0000256" key="4">
    <source>
        <dbReference type="ARBA" id="ARBA00022692"/>
    </source>
</evidence>
<comment type="subcellular location">
    <subcellularLocation>
        <location evidence="1">Membrane</location>
        <topology evidence="1">Multi-pass membrane protein</topology>
    </subcellularLocation>
</comment>
<dbReference type="Proteomes" id="UP000008064">
    <property type="component" value="Unassembled WGS sequence"/>
</dbReference>
<dbReference type="InterPro" id="IPR013130">
    <property type="entry name" value="Fe3_Rdtase_TM_dom"/>
</dbReference>
<feature type="chain" id="PRO_5003376657" description="FAD-binding FR-type domain-containing protein" evidence="12">
    <location>
        <begin position="21"/>
        <end position="519"/>
    </location>
</feature>
<dbReference type="CDD" id="cd06186">
    <property type="entry name" value="NOX_Duox_like_FAD_NADP"/>
    <property type="match status" value="1"/>
</dbReference>
<comment type="similarity">
    <text evidence="2">Belongs to the ferric reductase (FRE) family.</text>
</comment>
<dbReference type="EMBL" id="GL945442">
    <property type="protein sequence ID" value="EGO20091.1"/>
    <property type="molecule type" value="Genomic_DNA"/>
</dbReference>
<dbReference type="SFLD" id="SFLDG01168">
    <property type="entry name" value="Ferric_reductase_subgroup_(FRE"/>
    <property type="match status" value="1"/>
</dbReference>
<evidence type="ECO:0000256" key="12">
    <source>
        <dbReference type="SAM" id="SignalP"/>
    </source>
</evidence>
<dbReference type="KEGG" id="sla:SERLADRAFT_478753"/>
<evidence type="ECO:0000256" key="5">
    <source>
        <dbReference type="ARBA" id="ARBA00022982"/>
    </source>
</evidence>
<dbReference type="OrthoDB" id="4494341at2759"/>
<dbReference type="InterPro" id="IPR039261">
    <property type="entry name" value="FNR_nucleotide-bd"/>
</dbReference>
<dbReference type="PROSITE" id="PS51384">
    <property type="entry name" value="FAD_FR"/>
    <property type="match status" value="1"/>
</dbReference>
<keyword evidence="10" id="KW-0325">Glycoprotein</keyword>
<dbReference type="AlphaFoldDB" id="F8PA94"/>
<keyword evidence="8" id="KW-0406">Ion transport</keyword>
<dbReference type="Pfam" id="PF08030">
    <property type="entry name" value="NAD_binding_6"/>
    <property type="match status" value="1"/>
</dbReference>
<evidence type="ECO:0000256" key="3">
    <source>
        <dbReference type="ARBA" id="ARBA00022448"/>
    </source>
</evidence>
<dbReference type="GO" id="GO:0015677">
    <property type="term" value="P:copper ion import"/>
    <property type="evidence" value="ECO:0007669"/>
    <property type="project" value="TreeGrafter"/>
</dbReference>
<keyword evidence="3" id="KW-0813">Transport</keyword>
<evidence type="ECO:0000256" key="1">
    <source>
        <dbReference type="ARBA" id="ARBA00004141"/>
    </source>
</evidence>
<keyword evidence="6 11" id="KW-1133">Transmembrane helix</keyword>
<evidence type="ECO:0000313" key="14">
    <source>
        <dbReference type="EMBL" id="EGO20091.1"/>
    </source>
</evidence>
<evidence type="ECO:0000259" key="13">
    <source>
        <dbReference type="PROSITE" id="PS51384"/>
    </source>
</evidence>